<comment type="caution">
    <text evidence="1">The sequence shown here is derived from an EMBL/GenBank/DDBJ whole genome shotgun (WGS) entry which is preliminary data.</text>
</comment>
<sequence length="266" mass="30028">MQNYVACQLGIKGHMQMAPALYTLCDKMSPCSVPRNFASGIALVILAAVLHKTEIKCAPVNLPSETFQIVQVNGVPFYKLVRYFTAQTEHRDPKVYELNISHFQYYTHIYHAWKEANTHYSAVAITKKTREIVGANMVYAVNHLMKMYAPGTIGEVLDFVTACYKTLRTSNHSVGLVSTLRPHASESVNKAMIREVTSRFKQIAPTNSYHLLWENSTTMDSFLSDLSYEKMFCGNSTVPENKCDWTSMGLPPALTNSLCIYRLVKH</sequence>
<protein>
    <submittedName>
        <fullName evidence="1">Uncharacterized protein</fullName>
    </submittedName>
</protein>
<dbReference type="Proteomes" id="UP000308267">
    <property type="component" value="Unassembled WGS sequence"/>
</dbReference>
<organism evidence="1 2">
    <name type="scientific">Opisthorchis felineus</name>
    <dbReference type="NCBI Taxonomy" id="147828"/>
    <lineage>
        <taxon>Eukaryota</taxon>
        <taxon>Metazoa</taxon>
        <taxon>Spiralia</taxon>
        <taxon>Lophotrochozoa</taxon>
        <taxon>Platyhelminthes</taxon>
        <taxon>Trematoda</taxon>
        <taxon>Digenea</taxon>
        <taxon>Opisthorchiida</taxon>
        <taxon>Opisthorchiata</taxon>
        <taxon>Opisthorchiidae</taxon>
        <taxon>Opisthorchis</taxon>
    </lineage>
</organism>
<keyword evidence="2" id="KW-1185">Reference proteome</keyword>
<proteinExistence type="predicted"/>
<dbReference type="OrthoDB" id="6247845at2759"/>
<gene>
    <name evidence="1" type="ORF">CRM22_002891</name>
</gene>
<name>A0A4V3SG48_OPIFE</name>
<accession>A0A4V3SG48</accession>
<evidence type="ECO:0000313" key="1">
    <source>
        <dbReference type="EMBL" id="TGZ70964.1"/>
    </source>
</evidence>
<evidence type="ECO:0000313" key="2">
    <source>
        <dbReference type="Proteomes" id="UP000308267"/>
    </source>
</evidence>
<reference evidence="1 2" key="1">
    <citation type="journal article" date="2019" name="BMC Genomics">
        <title>New insights from Opisthorchis felineus genome: update on genomics of the epidemiologically important liver flukes.</title>
        <authorList>
            <person name="Ershov N.I."/>
            <person name="Mordvinov V.A."/>
            <person name="Prokhortchouk E.B."/>
            <person name="Pakharukova M.Y."/>
            <person name="Gunbin K.V."/>
            <person name="Ustyantsev K."/>
            <person name="Genaev M.A."/>
            <person name="Blinov A.G."/>
            <person name="Mazur A."/>
            <person name="Boulygina E."/>
            <person name="Tsygankova S."/>
            <person name="Khrameeva E."/>
            <person name="Chekanov N."/>
            <person name="Fan G."/>
            <person name="Xiao A."/>
            <person name="Zhang H."/>
            <person name="Xu X."/>
            <person name="Yang H."/>
            <person name="Solovyev V."/>
            <person name="Lee S.M."/>
            <person name="Liu X."/>
            <person name="Afonnikov D.A."/>
            <person name="Skryabin K.G."/>
        </authorList>
    </citation>
    <scope>NUCLEOTIDE SEQUENCE [LARGE SCALE GENOMIC DNA]</scope>
    <source>
        <strain evidence="1">AK-0245</strain>
        <tissue evidence="1">Whole organism</tissue>
    </source>
</reference>
<dbReference type="EMBL" id="SJOL01004985">
    <property type="protein sequence ID" value="TGZ70964.1"/>
    <property type="molecule type" value="Genomic_DNA"/>
</dbReference>
<dbReference type="AlphaFoldDB" id="A0A4V3SG48"/>